<dbReference type="GO" id="GO:0032787">
    <property type="term" value="P:monocarboxylic acid metabolic process"/>
    <property type="evidence" value="ECO:0007669"/>
    <property type="project" value="UniProtKB-ARBA"/>
</dbReference>
<evidence type="ECO:0000313" key="6">
    <source>
        <dbReference type="Proteomes" id="UP000019384"/>
    </source>
</evidence>
<dbReference type="RefSeq" id="XP_022456063.1">
    <property type="nucleotide sequence ID" value="XM_022604501.1"/>
</dbReference>
<dbReference type="InterPro" id="IPR036291">
    <property type="entry name" value="NAD(P)-bd_dom_sf"/>
</dbReference>
<dbReference type="InterPro" id="IPR050259">
    <property type="entry name" value="SDR"/>
</dbReference>
<gene>
    <name evidence="5" type="ORF">KUCA_T00000005001</name>
</gene>
<organism evidence="5 6">
    <name type="scientific">Kuraishia capsulata CBS 1993</name>
    <dbReference type="NCBI Taxonomy" id="1382522"/>
    <lineage>
        <taxon>Eukaryota</taxon>
        <taxon>Fungi</taxon>
        <taxon>Dikarya</taxon>
        <taxon>Ascomycota</taxon>
        <taxon>Saccharomycotina</taxon>
        <taxon>Pichiomycetes</taxon>
        <taxon>Pichiales</taxon>
        <taxon>Pichiaceae</taxon>
        <taxon>Kuraishia</taxon>
    </lineage>
</organism>
<dbReference type="Gene3D" id="3.40.50.720">
    <property type="entry name" value="NAD(P)-binding Rossmann-like Domain"/>
    <property type="match status" value="1"/>
</dbReference>
<dbReference type="HOGENOM" id="CLU_010194_1_3_1"/>
<dbReference type="STRING" id="1382522.W6MQ79"/>
<comment type="similarity">
    <text evidence="1">Belongs to the short-chain dehydrogenases/reductases (SDR) family.</text>
</comment>
<evidence type="ECO:0000256" key="2">
    <source>
        <dbReference type="ARBA" id="ARBA00012948"/>
    </source>
</evidence>
<dbReference type="OrthoDB" id="47007at2759"/>
<dbReference type="PROSITE" id="PS00061">
    <property type="entry name" value="ADH_SHORT"/>
    <property type="match status" value="1"/>
</dbReference>
<dbReference type="GeneID" id="34517451"/>
<reference evidence="5" key="1">
    <citation type="submission" date="2013-12" db="EMBL/GenBank/DDBJ databases">
        <authorList>
            <person name="Genoscope - CEA"/>
        </authorList>
    </citation>
    <scope>NUCLEOTIDE SEQUENCE</scope>
    <source>
        <strain evidence="5">CBS 1993</strain>
    </source>
</reference>
<dbReference type="PANTHER" id="PTHR42879">
    <property type="entry name" value="3-OXOACYL-(ACYL-CARRIER-PROTEIN) REDUCTASE"/>
    <property type="match status" value="1"/>
</dbReference>
<sequence>MTKLLENRNAIVTGASRGIGAGIAYALAKNGANVIITYVASASKAEDLAKKIIAEFGVEAYAIKSDASQYDAAEKLVAEATKLWKNIDIIVNNAGIDDECLIDDLTVEGFHKVLQVNTVYPVDLVKLCIPYFRERPRVINISSVFGRTSNSYNGAYSASKAALENVTKTLAIEYGQKYGLTANALSVGSTATDMWYSATPEILETFDPIIKATPAAARIGQPEDIADIAVFLAGESSRWVTGSTICANGGMLFI</sequence>
<keyword evidence="3" id="KW-0521">NADP</keyword>
<protein>
    <recommendedName>
        <fullName evidence="2">3-oxoacyl-[acyl-carrier-protein] reductase</fullName>
        <ecNumber evidence="2">1.1.1.100</ecNumber>
    </recommendedName>
</protein>
<evidence type="ECO:0000313" key="5">
    <source>
        <dbReference type="EMBL" id="CDK24045.1"/>
    </source>
</evidence>
<evidence type="ECO:0000256" key="1">
    <source>
        <dbReference type="ARBA" id="ARBA00006484"/>
    </source>
</evidence>
<name>W6MQ79_9ASCO</name>
<accession>W6MQ79</accession>
<evidence type="ECO:0000256" key="4">
    <source>
        <dbReference type="ARBA" id="ARBA00048508"/>
    </source>
</evidence>
<dbReference type="Proteomes" id="UP000019384">
    <property type="component" value="Unassembled WGS sequence"/>
</dbReference>
<dbReference type="InterPro" id="IPR020904">
    <property type="entry name" value="Sc_DH/Rdtase_CS"/>
</dbReference>
<keyword evidence="6" id="KW-1185">Reference proteome</keyword>
<dbReference type="EC" id="1.1.1.100" evidence="2"/>
<dbReference type="CDD" id="cd05233">
    <property type="entry name" value="SDR_c"/>
    <property type="match status" value="1"/>
</dbReference>
<dbReference type="FunFam" id="3.40.50.720:FF:000084">
    <property type="entry name" value="Short-chain dehydrogenase reductase"/>
    <property type="match status" value="1"/>
</dbReference>
<dbReference type="EMBL" id="HG793125">
    <property type="protein sequence ID" value="CDK24045.1"/>
    <property type="molecule type" value="Genomic_DNA"/>
</dbReference>
<comment type="catalytic activity">
    <reaction evidence="4">
        <text>a (3R)-hydroxyacyl-[ACP] + NADP(+) = a 3-oxoacyl-[ACP] + NADPH + H(+)</text>
        <dbReference type="Rhea" id="RHEA:17397"/>
        <dbReference type="Rhea" id="RHEA-COMP:9916"/>
        <dbReference type="Rhea" id="RHEA-COMP:9945"/>
        <dbReference type="ChEBI" id="CHEBI:15378"/>
        <dbReference type="ChEBI" id="CHEBI:57783"/>
        <dbReference type="ChEBI" id="CHEBI:58349"/>
        <dbReference type="ChEBI" id="CHEBI:78776"/>
        <dbReference type="ChEBI" id="CHEBI:78827"/>
        <dbReference type="EC" id="1.1.1.100"/>
    </reaction>
</comment>
<dbReference type="InterPro" id="IPR002347">
    <property type="entry name" value="SDR_fam"/>
</dbReference>
<evidence type="ECO:0000256" key="3">
    <source>
        <dbReference type="ARBA" id="ARBA00022857"/>
    </source>
</evidence>
<dbReference type="PRINTS" id="PR00081">
    <property type="entry name" value="GDHRDH"/>
</dbReference>
<dbReference type="PRINTS" id="PR00080">
    <property type="entry name" value="SDRFAMILY"/>
</dbReference>
<reference evidence="5" key="2">
    <citation type="submission" date="2014-02" db="EMBL/GenBank/DDBJ databases">
        <title>Complete DNA sequence of /Kuraishia capsulata/ illustrates novel genomic features among budding yeasts (/Saccharomycotina/).</title>
        <authorList>
            <person name="Morales L."/>
            <person name="Noel B."/>
            <person name="Porcel B."/>
            <person name="Marcet-Houben M."/>
            <person name="Hullo M-F."/>
            <person name="Sacerdot C."/>
            <person name="Tekaia F."/>
            <person name="Leh-Louis V."/>
            <person name="Despons L."/>
            <person name="Khanna V."/>
            <person name="Aury J-M."/>
            <person name="Barbe V."/>
            <person name="Couloux A."/>
            <person name="Labadie K."/>
            <person name="Pelletier E."/>
            <person name="Souciet J-L."/>
            <person name="Boekhout T."/>
            <person name="Gabaldon T."/>
            <person name="Wincker P."/>
            <person name="Dujon B."/>
        </authorList>
    </citation>
    <scope>NUCLEOTIDE SEQUENCE</scope>
    <source>
        <strain evidence="5">CBS 1993</strain>
    </source>
</reference>
<dbReference type="PANTHER" id="PTHR42879:SF2">
    <property type="entry name" value="3-OXOACYL-[ACYL-CARRIER-PROTEIN] REDUCTASE FABG"/>
    <property type="match status" value="1"/>
</dbReference>
<dbReference type="SUPFAM" id="SSF51735">
    <property type="entry name" value="NAD(P)-binding Rossmann-fold domains"/>
    <property type="match status" value="1"/>
</dbReference>
<dbReference type="GO" id="GO:0004316">
    <property type="term" value="F:3-oxoacyl-[acyl-carrier-protein] reductase (NADPH) activity"/>
    <property type="evidence" value="ECO:0007669"/>
    <property type="project" value="UniProtKB-EC"/>
</dbReference>
<proteinExistence type="inferred from homology"/>
<dbReference type="Pfam" id="PF13561">
    <property type="entry name" value="adh_short_C2"/>
    <property type="match status" value="1"/>
</dbReference>
<dbReference type="AlphaFoldDB" id="W6MQ79"/>